<comment type="subcellular location">
    <subcellularLocation>
        <location evidence="1">Endoplasmic reticulum membrane</location>
        <topology evidence="1">Single-pass membrane protein</topology>
    </subcellularLocation>
</comment>
<comment type="similarity">
    <text evidence="2 9">Belongs to the calreticulin family.</text>
</comment>
<accession>A0A642V2G2</accession>
<evidence type="ECO:0008006" key="13">
    <source>
        <dbReference type="Google" id="ProtNLM"/>
    </source>
</evidence>
<feature type="region of interest" description="Disordered" evidence="10">
    <location>
        <begin position="583"/>
        <end position="608"/>
    </location>
</feature>
<dbReference type="InterPro" id="IPR001580">
    <property type="entry name" value="Calret/calnex"/>
</dbReference>
<keyword evidence="12" id="KW-1185">Reference proteome</keyword>
<dbReference type="GO" id="GO:0051082">
    <property type="term" value="F:unfolded protein binding"/>
    <property type="evidence" value="ECO:0007669"/>
    <property type="project" value="InterPro"/>
</dbReference>
<dbReference type="InterPro" id="IPR009033">
    <property type="entry name" value="Calreticulin/calnexin_P_dom_sf"/>
</dbReference>
<dbReference type="AlphaFoldDB" id="A0A642V2G2"/>
<evidence type="ECO:0000256" key="9">
    <source>
        <dbReference type="RuleBase" id="RU362126"/>
    </source>
</evidence>
<organism evidence="11 12">
    <name type="scientific">Diutina rugosa</name>
    <name type="common">Yeast</name>
    <name type="synonym">Candida rugosa</name>
    <dbReference type="NCBI Taxonomy" id="5481"/>
    <lineage>
        <taxon>Eukaryota</taxon>
        <taxon>Fungi</taxon>
        <taxon>Dikarya</taxon>
        <taxon>Ascomycota</taxon>
        <taxon>Saccharomycotina</taxon>
        <taxon>Pichiomycetes</taxon>
        <taxon>Debaryomycetaceae</taxon>
        <taxon>Diutina</taxon>
    </lineage>
</organism>
<dbReference type="GO" id="GO:0005789">
    <property type="term" value="C:endoplasmic reticulum membrane"/>
    <property type="evidence" value="ECO:0007669"/>
    <property type="project" value="UniProtKB-SubCell"/>
</dbReference>
<feature type="compositionally biased region" description="Low complexity" evidence="10">
    <location>
        <begin position="587"/>
        <end position="597"/>
    </location>
</feature>
<name>A0A642V2G2_DIURU</name>
<dbReference type="RefSeq" id="XP_034014189.1">
    <property type="nucleotide sequence ID" value="XM_034159262.1"/>
</dbReference>
<dbReference type="InterPro" id="IPR018124">
    <property type="entry name" value="Calret/calnex_CS"/>
</dbReference>
<keyword evidence="4 9" id="KW-0256">Endoplasmic reticulum</keyword>
<protein>
    <recommendedName>
        <fullName evidence="13">Calnexin</fullName>
    </recommendedName>
</protein>
<dbReference type="Gene3D" id="2.60.120.200">
    <property type="match status" value="1"/>
</dbReference>
<reference evidence="11 12" key="1">
    <citation type="submission" date="2019-07" db="EMBL/GenBank/DDBJ databases">
        <title>Genome assembly of two rare yeast pathogens: Diutina rugosa and Trichomonascus ciferrii.</title>
        <authorList>
            <person name="Mixao V."/>
            <person name="Saus E."/>
            <person name="Hansen A."/>
            <person name="Lass-Flor C."/>
            <person name="Gabaldon T."/>
        </authorList>
    </citation>
    <scope>NUCLEOTIDE SEQUENCE [LARGE SCALE GENOMIC DNA]</scope>
    <source>
        <strain evidence="11 12">CBS 613</strain>
    </source>
</reference>
<dbReference type="PROSITE" id="PS00804">
    <property type="entry name" value="CALRETICULIN_2"/>
    <property type="match status" value="1"/>
</dbReference>
<gene>
    <name evidence="11" type="ORF">DIURU_000957</name>
</gene>
<feature type="disulfide bond" evidence="8">
    <location>
        <begin position="125"/>
        <end position="159"/>
    </location>
</feature>
<evidence type="ECO:0000256" key="6">
    <source>
        <dbReference type="ARBA" id="ARBA00023136"/>
    </source>
</evidence>
<evidence type="ECO:0000256" key="10">
    <source>
        <dbReference type="SAM" id="MobiDB-lite"/>
    </source>
</evidence>
<dbReference type="EMBL" id="SWFT01000033">
    <property type="protein sequence ID" value="KAA8906548.1"/>
    <property type="molecule type" value="Genomic_DNA"/>
</dbReference>
<dbReference type="VEuPathDB" id="FungiDB:DIURU_000957"/>
<dbReference type="PANTHER" id="PTHR11073">
    <property type="entry name" value="CALRETICULIN AND CALNEXIN"/>
    <property type="match status" value="1"/>
</dbReference>
<feature type="transmembrane region" description="Helical" evidence="9">
    <location>
        <begin position="501"/>
        <end position="530"/>
    </location>
</feature>
<keyword evidence="6 9" id="KW-0472">Membrane</keyword>
<comment type="caution">
    <text evidence="11">The sequence shown here is derived from an EMBL/GenBank/DDBJ whole genome shotgun (WGS) entry which is preliminary data.</text>
</comment>
<evidence type="ECO:0000313" key="12">
    <source>
        <dbReference type="Proteomes" id="UP000449547"/>
    </source>
</evidence>
<evidence type="ECO:0000256" key="7">
    <source>
        <dbReference type="ARBA" id="ARBA00023186"/>
    </source>
</evidence>
<dbReference type="GO" id="GO:0005509">
    <property type="term" value="F:calcium ion binding"/>
    <property type="evidence" value="ECO:0007669"/>
    <property type="project" value="InterPro"/>
</dbReference>
<feature type="chain" id="PRO_5025092789" description="Calnexin" evidence="9">
    <location>
        <begin position="19"/>
        <end position="608"/>
    </location>
</feature>
<dbReference type="InterPro" id="IPR013320">
    <property type="entry name" value="ConA-like_dom_sf"/>
</dbReference>
<evidence type="ECO:0000256" key="8">
    <source>
        <dbReference type="PIRSR" id="PIRSR601580-3"/>
    </source>
</evidence>
<evidence type="ECO:0000256" key="1">
    <source>
        <dbReference type="ARBA" id="ARBA00004389"/>
    </source>
</evidence>
<dbReference type="PANTHER" id="PTHR11073:SF1">
    <property type="entry name" value="CALNEXIN 14D-RELATED"/>
    <property type="match status" value="1"/>
</dbReference>
<keyword evidence="9" id="KW-0732">Signal</keyword>
<dbReference type="Proteomes" id="UP000449547">
    <property type="component" value="Unassembled WGS sequence"/>
</dbReference>
<keyword evidence="5 9" id="KW-1133">Transmembrane helix</keyword>
<evidence type="ECO:0000256" key="5">
    <source>
        <dbReference type="ARBA" id="ARBA00022989"/>
    </source>
</evidence>
<evidence type="ECO:0000313" key="11">
    <source>
        <dbReference type="EMBL" id="KAA8906548.1"/>
    </source>
</evidence>
<dbReference type="Gene3D" id="2.10.250.10">
    <property type="entry name" value="Calreticulin/calnexin, P domain"/>
    <property type="match status" value="1"/>
</dbReference>
<sequence>MRATAVLATFSVAIAAIANDPERSFPTLAPSSWWESFNYSSLASSPWKPSKIKKAHDKRKKVYDGEWKLEEPYKYPSENATKGLVLKTKAAHHGISRWFDEPFTVDDDHPLVVQYEVKLQTGLDCGGAYLKLLDYNATDAQPQFSSATKYQVMFGPDRCGSNNKVHFILNRKSPVTGVSSEKHLVEPPMARYNLLTNLYTLIVDGDHYEIRINGNVAKAGRLTEEGTFSPSLNPPEEIVDEKDFKPLDWDDREYIPDPDQTNKPDWWEEKHGRVYIPDPNETMPADWLVDESPYIEIERDQPEDWDVDRDGEWEGMRLVVNPKCREVSGCGPWAAKKIPNPDYKAKWIQPDVKNPNYKGEWQPRNITNPKYYNDTHPWRLSPIGGIGFDLWSMNPDILFDNIYLGHSVEEAEAIGNSTFLPKFHQELADKKLRVAEEEAEVKPASPPPPSMEELMEQEDHRPKSNNFVVKFLRHHLSEVEEIAKGLFLKPIPTIFADPVKIIIYFCVFVVLFSIGFGVVMALIFVVTGIVPDGPPPESLTQQVVNQAVDADARRDADAKAVEDTTKQVVEIIEQDEDAVGVKETEAEALAKTSTTTATKRRGHTDETL</sequence>
<dbReference type="OMA" id="LFWLKQY"/>
<dbReference type="Pfam" id="PF00262">
    <property type="entry name" value="Calreticulin"/>
    <property type="match status" value="1"/>
</dbReference>
<dbReference type="PRINTS" id="PR00626">
    <property type="entry name" value="CALRETICULIN"/>
</dbReference>
<evidence type="ECO:0000256" key="4">
    <source>
        <dbReference type="ARBA" id="ARBA00022824"/>
    </source>
</evidence>
<evidence type="ECO:0000256" key="2">
    <source>
        <dbReference type="ARBA" id="ARBA00010983"/>
    </source>
</evidence>
<keyword evidence="3 9" id="KW-0812">Transmembrane</keyword>
<keyword evidence="7 9" id="KW-0143">Chaperone</keyword>
<dbReference type="GeneID" id="54779610"/>
<keyword evidence="8" id="KW-1015">Disulfide bond</keyword>
<feature type="signal peptide" evidence="9">
    <location>
        <begin position="1"/>
        <end position="18"/>
    </location>
</feature>
<dbReference type="OrthoDB" id="1938156at2759"/>
<dbReference type="SUPFAM" id="SSF63887">
    <property type="entry name" value="P-domain of calnexin/calreticulin"/>
    <property type="match status" value="1"/>
</dbReference>
<evidence type="ECO:0000256" key="3">
    <source>
        <dbReference type="ARBA" id="ARBA00022692"/>
    </source>
</evidence>
<dbReference type="GO" id="GO:0036503">
    <property type="term" value="P:ERAD pathway"/>
    <property type="evidence" value="ECO:0007669"/>
    <property type="project" value="TreeGrafter"/>
</dbReference>
<dbReference type="GO" id="GO:0006457">
    <property type="term" value="P:protein folding"/>
    <property type="evidence" value="ECO:0007669"/>
    <property type="project" value="InterPro"/>
</dbReference>
<dbReference type="SUPFAM" id="SSF49899">
    <property type="entry name" value="Concanavalin A-like lectins/glucanases"/>
    <property type="match status" value="1"/>
</dbReference>
<proteinExistence type="inferred from homology"/>